<protein>
    <recommendedName>
        <fullName evidence="1">DUF4440 domain-containing protein</fullName>
    </recommendedName>
</protein>
<organism evidence="3">
    <name type="scientific">termite gut metagenome</name>
    <dbReference type="NCBI Taxonomy" id="433724"/>
    <lineage>
        <taxon>unclassified sequences</taxon>
        <taxon>metagenomes</taxon>
        <taxon>organismal metagenomes</taxon>
    </lineage>
</organism>
<dbReference type="AlphaFoldDB" id="S0DEV4"/>
<feature type="domain" description="DUF4440" evidence="1">
    <location>
        <begin position="10"/>
        <end position="114"/>
    </location>
</feature>
<proteinExistence type="predicted"/>
<evidence type="ECO:0000313" key="2">
    <source>
        <dbReference type="EMBL" id="CCO20970.1"/>
    </source>
</evidence>
<dbReference type="EMBL" id="HF548277">
    <property type="protein sequence ID" value="CCO20970.1"/>
    <property type="molecule type" value="Genomic_DNA"/>
</dbReference>
<name>S0DEV4_9ZZZZ</name>
<reference evidence="3" key="2">
    <citation type="journal article" date="2013" name="Biotechnol. Biofuels">
        <title>Mining for hemicellulases in the fungus-growing termite Pseudacanthotermes militaris using functional metagenomics.</title>
        <authorList>
            <person name="Bastien G."/>
            <person name="Arnal G."/>
            <person name="Bozonnet S."/>
            <person name="Laguerre S."/>
            <person name="Ferreira F."/>
            <person name="Faure R."/>
            <person name="Henrissat B."/>
            <person name="Lefevre F."/>
            <person name="Robe P."/>
            <person name="Bouchez O."/>
            <person name="Noirot C."/>
            <person name="Dumon C."/>
            <person name="O'Donohue M."/>
        </authorList>
    </citation>
    <scope>NUCLEOTIDE SEQUENCE</scope>
</reference>
<dbReference type="Pfam" id="PF14534">
    <property type="entry name" value="DUF4440"/>
    <property type="match status" value="1"/>
</dbReference>
<dbReference type="EMBL" id="HF548333">
    <property type="protein sequence ID" value="CCO21898.1"/>
    <property type="molecule type" value="Genomic_DNA"/>
</dbReference>
<dbReference type="Gene3D" id="3.10.450.50">
    <property type="match status" value="1"/>
</dbReference>
<evidence type="ECO:0000259" key="1">
    <source>
        <dbReference type="Pfam" id="PF14534"/>
    </source>
</evidence>
<dbReference type="InterPro" id="IPR027843">
    <property type="entry name" value="DUF4440"/>
</dbReference>
<sequence>MENEKIAREIIALEHAALVEWCNGNPSVYLALYAPEFTYFDPFTPKRYDLKEVRELYEQIQGKLSGISFEMVDPRVQIHGDTAVLTFNYTSSGFDGMWNCTEVYHHFEGDGWRIIHNHWSDVHPK</sequence>
<dbReference type="InterPro" id="IPR032710">
    <property type="entry name" value="NTF2-like_dom_sf"/>
</dbReference>
<evidence type="ECO:0000313" key="3">
    <source>
        <dbReference type="EMBL" id="CCO21898.1"/>
    </source>
</evidence>
<accession>S0DEV4</accession>
<reference evidence="3" key="1">
    <citation type="submission" date="2012-10" db="EMBL/GenBank/DDBJ databases">
        <authorList>
            <person name="Sandrine L."/>
        </authorList>
    </citation>
    <scope>NUCLEOTIDE SEQUENCE</scope>
</reference>
<gene>
    <name evidence="3" type="ORF">BN138_1086</name>
    <name evidence="2" type="ORF">BN138_158</name>
</gene>
<dbReference type="SUPFAM" id="SSF54427">
    <property type="entry name" value="NTF2-like"/>
    <property type="match status" value="1"/>
</dbReference>